<dbReference type="GO" id="GO:0003700">
    <property type="term" value="F:DNA-binding transcription factor activity"/>
    <property type="evidence" value="ECO:0007669"/>
    <property type="project" value="TreeGrafter"/>
</dbReference>
<evidence type="ECO:0000313" key="10">
    <source>
        <dbReference type="Ensembl" id="ENSBMSP00010008865.1"/>
    </source>
</evidence>
<dbReference type="InterPro" id="IPR013087">
    <property type="entry name" value="Znf_C2H2_type"/>
</dbReference>
<dbReference type="PROSITE" id="PS00028">
    <property type="entry name" value="ZINC_FINGER_C2H2_1"/>
    <property type="match status" value="4"/>
</dbReference>
<keyword evidence="6" id="KW-0539">Nucleus</keyword>
<dbReference type="GO" id="GO:0000978">
    <property type="term" value="F:RNA polymerase II cis-regulatory region sequence-specific DNA binding"/>
    <property type="evidence" value="ECO:0007669"/>
    <property type="project" value="TreeGrafter"/>
</dbReference>
<keyword evidence="5" id="KW-0862">Zinc</keyword>
<dbReference type="GO" id="GO:0008270">
    <property type="term" value="F:zinc ion binding"/>
    <property type="evidence" value="ECO:0007669"/>
    <property type="project" value="UniProtKB-KW"/>
</dbReference>
<dbReference type="FunFam" id="3.30.160.60:FF:001272">
    <property type="entry name" value="Zinc finger protein 683"/>
    <property type="match status" value="1"/>
</dbReference>
<feature type="compositionally biased region" description="Polar residues" evidence="8">
    <location>
        <begin position="260"/>
        <end position="275"/>
    </location>
</feature>
<dbReference type="GO" id="GO:0045165">
    <property type="term" value="P:cell fate commitment"/>
    <property type="evidence" value="ECO:0007669"/>
    <property type="project" value="TreeGrafter"/>
</dbReference>
<feature type="region of interest" description="Disordered" evidence="8">
    <location>
        <begin position="481"/>
        <end position="504"/>
    </location>
</feature>
<feature type="domain" description="C2H2-type" evidence="9">
    <location>
        <begin position="406"/>
        <end position="429"/>
    </location>
</feature>
<evidence type="ECO:0000256" key="6">
    <source>
        <dbReference type="ARBA" id="ARBA00023242"/>
    </source>
</evidence>
<feature type="domain" description="C2H2-type" evidence="9">
    <location>
        <begin position="378"/>
        <end position="405"/>
    </location>
</feature>
<accession>A0A8C0CNW3</accession>
<keyword evidence="2" id="KW-0479">Metal-binding</keyword>
<evidence type="ECO:0000256" key="7">
    <source>
        <dbReference type="PROSITE-ProRule" id="PRU00042"/>
    </source>
</evidence>
<gene>
    <name evidence="10" type="primary">ZNF683</name>
</gene>
<dbReference type="GO" id="GO:0005737">
    <property type="term" value="C:cytoplasm"/>
    <property type="evidence" value="ECO:0007669"/>
    <property type="project" value="TreeGrafter"/>
</dbReference>
<dbReference type="Gene3D" id="3.30.160.60">
    <property type="entry name" value="Classic Zinc Finger"/>
    <property type="match status" value="4"/>
</dbReference>
<dbReference type="PROSITE" id="PS50157">
    <property type="entry name" value="ZINC_FINGER_C2H2_2"/>
    <property type="match status" value="4"/>
</dbReference>
<proteinExistence type="predicted"/>
<feature type="compositionally biased region" description="Low complexity" evidence="8">
    <location>
        <begin position="145"/>
        <end position="160"/>
    </location>
</feature>
<dbReference type="GO" id="GO:0006357">
    <property type="term" value="P:regulation of transcription by RNA polymerase II"/>
    <property type="evidence" value="ECO:0007669"/>
    <property type="project" value="TreeGrafter"/>
</dbReference>
<dbReference type="Pfam" id="PF00096">
    <property type="entry name" value="zf-C2H2"/>
    <property type="match status" value="3"/>
</dbReference>
<dbReference type="SMART" id="SM00355">
    <property type="entry name" value="ZnF_C2H2"/>
    <property type="match status" value="4"/>
</dbReference>
<evidence type="ECO:0000259" key="9">
    <source>
        <dbReference type="PROSITE" id="PS50157"/>
    </source>
</evidence>
<feature type="domain" description="C2H2-type" evidence="9">
    <location>
        <begin position="322"/>
        <end position="349"/>
    </location>
</feature>
<dbReference type="GO" id="GO:0005634">
    <property type="term" value="C:nucleus"/>
    <property type="evidence" value="ECO:0007669"/>
    <property type="project" value="UniProtKB-SubCell"/>
</dbReference>
<keyword evidence="4 7" id="KW-0863">Zinc-finger</keyword>
<dbReference type="PANTHER" id="PTHR16515">
    <property type="entry name" value="PR DOMAIN ZINC FINGER PROTEIN"/>
    <property type="match status" value="1"/>
</dbReference>
<evidence type="ECO:0000256" key="1">
    <source>
        <dbReference type="ARBA" id="ARBA00004123"/>
    </source>
</evidence>
<keyword evidence="3" id="KW-0677">Repeat</keyword>
<organism evidence="10">
    <name type="scientific">Balaenoptera musculus</name>
    <name type="common">Blue whale</name>
    <dbReference type="NCBI Taxonomy" id="9771"/>
    <lineage>
        <taxon>Eukaryota</taxon>
        <taxon>Metazoa</taxon>
        <taxon>Chordata</taxon>
        <taxon>Craniata</taxon>
        <taxon>Vertebrata</taxon>
        <taxon>Euteleostomi</taxon>
        <taxon>Mammalia</taxon>
        <taxon>Eutheria</taxon>
        <taxon>Laurasiatheria</taxon>
        <taxon>Artiodactyla</taxon>
        <taxon>Whippomorpha</taxon>
        <taxon>Cetacea</taxon>
        <taxon>Mysticeti</taxon>
        <taxon>Balaenopteridae</taxon>
        <taxon>Balaenoptera</taxon>
    </lineage>
</organism>
<evidence type="ECO:0000256" key="8">
    <source>
        <dbReference type="SAM" id="MobiDB-lite"/>
    </source>
</evidence>
<dbReference type="InterPro" id="IPR050331">
    <property type="entry name" value="Zinc_finger"/>
</dbReference>
<dbReference type="FunFam" id="3.30.160.60:FF:000262">
    <property type="entry name" value="PR domain zinc finger protein 1"/>
    <property type="match status" value="1"/>
</dbReference>
<name>A0A8C0CNW3_BALMU</name>
<dbReference type="GeneTree" id="ENSGT00940000163172"/>
<dbReference type="AlphaFoldDB" id="A0A8C0CNW3"/>
<dbReference type="OMA" id="KCQMCHK"/>
<protein>
    <submittedName>
        <fullName evidence="10">Zinc finger protein 683</fullName>
    </submittedName>
</protein>
<evidence type="ECO:0000256" key="3">
    <source>
        <dbReference type="ARBA" id="ARBA00022737"/>
    </source>
</evidence>
<feature type="region of interest" description="Disordered" evidence="8">
    <location>
        <begin position="247"/>
        <end position="280"/>
    </location>
</feature>
<dbReference type="InterPro" id="IPR036236">
    <property type="entry name" value="Znf_C2H2_sf"/>
</dbReference>
<evidence type="ECO:0000256" key="4">
    <source>
        <dbReference type="ARBA" id="ARBA00022771"/>
    </source>
</evidence>
<dbReference type="SUPFAM" id="SSF57667">
    <property type="entry name" value="beta-beta-alpha zinc fingers"/>
    <property type="match status" value="2"/>
</dbReference>
<sequence>MKGEPAPELGCCHETKPLGSTGGSLSPHSDFQLCQGDQVFPALRPLPDTVDAHGPSCASWLCPLPLALARSSLLACPQGLDVYLCTLQSAPPGTAPQGLREDALSTRHQPPRRPAGSSNGEKLTAKYPLSRDKMGSQLERAGEGSPHPSFSPHNSSSPNPWQDKKSPSPLPFCSWPLPTPISKEFPSHLHPFYPAYPLLLPSPYLVTCGGLPSVQCPPLFMLPQNTSYTTMAVPSLLMNVYEAGHSSTQGETLHPYPGASQASGQTQPSQAQNPGSAAARTYSTGLERAGWAVPAKSAPPGSQAGSSALPYPLKKENGKILYECNVCSKSFRQISNLKVHLRVHSGERPFQCALCQKSFTQLAHLQKHHLVHTGERPHKCPMCHKRFSSSSNLKTHLRLHSGAQPFQCSVCPSRFTQHVHLKLHHRLHAPRPCSLANTHLPLASLACLARWHQGALDLVVAPSERQIDWVVDKVKVSSASGKARAASLSSGARTALGRGQGQSN</sequence>
<dbReference type="PANTHER" id="PTHR16515:SF53">
    <property type="entry name" value="ZINC FINGER PROTEIN 683"/>
    <property type="match status" value="1"/>
</dbReference>
<comment type="subcellular location">
    <subcellularLocation>
        <location evidence="1">Nucleus</location>
    </subcellularLocation>
</comment>
<feature type="domain" description="C2H2-type" evidence="9">
    <location>
        <begin position="350"/>
        <end position="377"/>
    </location>
</feature>
<reference evidence="10" key="1">
    <citation type="submission" date="2023-09" db="UniProtKB">
        <authorList>
            <consortium name="Ensembl"/>
        </authorList>
    </citation>
    <scope>IDENTIFICATION</scope>
</reference>
<dbReference type="FunFam" id="3.30.160.60:FF:001667">
    <property type="entry name" value="tissue-resident T-cell transcription regulator protein ZNF683"/>
    <property type="match status" value="1"/>
</dbReference>
<dbReference type="FunFam" id="3.30.160.60:FF:001498">
    <property type="entry name" value="Zinc finger protein 404"/>
    <property type="match status" value="1"/>
</dbReference>
<feature type="region of interest" description="Disordered" evidence="8">
    <location>
        <begin position="94"/>
        <end position="165"/>
    </location>
</feature>
<evidence type="ECO:0000256" key="2">
    <source>
        <dbReference type="ARBA" id="ARBA00022723"/>
    </source>
</evidence>
<dbReference type="Ensembl" id="ENSBMST00010009876.1">
    <property type="protein sequence ID" value="ENSBMSP00010008865.1"/>
    <property type="gene ID" value="ENSBMSG00010006527.1"/>
</dbReference>
<evidence type="ECO:0000256" key="5">
    <source>
        <dbReference type="ARBA" id="ARBA00022833"/>
    </source>
</evidence>